<dbReference type="STRING" id="333673.A0A3M0KHZ2"/>
<dbReference type="Proteomes" id="UP000269221">
    <property type="component" value="Unassembled WGS sequence"/>
</dbReference>
<sequence>MDMNMKKFTVRRFFSVYLRKKSRSKSSSLSRLSLTGDDEFKSCLTYVWGLEPSRVLGNEFRINLEPGVPQHGQFERQALLWMIRVWVLPWFQHWHVGNGSEPMQALSNRENPTSVQFFLYLHVASN</sequence>
<dbReference type="EMBL" id="QRBI01000106">
    <property type="protein sequence ID" value="RMC12676.1"/>
    <property type="molecule type" value="Genomic_DNA"/>
</dbReference>
<evidence type="ECO:0000313" key="2">
    <source>
        <dbReference type="Proteomes" id="UP000269221"/>
    </source>
</evidence>
<name>A0A3M0KHZ2_HIRRU</name>
<comment type="caution">
    <text evidence="1">The sequence shown here is derived from an EMBL/GenBank/DDBJ whole genome shotgun (WGS) entry which is preliminary data.</text>
</comment>
<protein>
    <submittedName>
        <fullName evidence="1">Uncharacterized protein</fullName>
    </submittedName>
</protein>
<gene>
    <name evidence="1" type="ORF">DUI87_10200</name>
</gene>
<dbReference type="AlphaFoldDB" id="A0A3M0KHZ2"/>
<accession>A0A3M0KHZ2</accession>
<keyword evidence="2" id="KW-1185">Reference proteome</keyword>
<organism evidence="1 2">
    <name type="scientific">Hirundo rustica rustica</name>
    <dbReference type="NCBI Taxonomy" id="333673"/>
    <lineage>
        <taxon>Eukaryota</taxon>
        <taxon>Metazoa</taxon>
        <taxon>Chordata</taxon>
        <taxon>Craniata</taxon>
        <taxon>Vertebrata</taxon>
        <taxon>Euteleostomi</taxon>
        <taxon>Archelosauria</taxon>
        <taxon>Archosauria</taxon>
        <taxon>Dinosauria</taxon>
        <taxon>Saurischia</taxon>
        <taxon>Theropoda</taxon>
        <taxon>Coelurosauria</taxon>
        <taxon>Aves</taxon>
        <taxon>Neognathae</taxon>
        <taxon>Neoaves</taxon>
        <taxon>Telluraves</taxon>
        <taxon>Australaves</taxon>
        <taxon>Passeriformes</taxon>
        <taxon>Sylvioidea</taxon>
        <taxon>Hirundinidae</taxon>
        <taxon>Hirundo</taxon>
    </lineage>
</organism>
<reference evidence="1 2" key="1">
    <citation type="submission" date="2018-07" db="EMBL/GenBank/DDBJ databases">
        <title>A high quality draft genome assembly of the barn swallow (H. rustica rustica).</title>
        <authorList>
            <person name="Formenti G."/>
            <person name="Chiara M."/>
            <person name="Poveda L."/>
            <person name="Francoijs K.-J."/>
            <person name="Bonisoli-Alquati A."/>
            <person name="Canova L."/>
            <person name="Gianfranceschi L."/>
            <person name="Horner D.S."/>
            <person name="Saino N."/>
        </authorList>
    </citation>
    <scope>NUCLEOTIDE SEQUENCE [LARGE SCALE GENOMIC DNA]</scope>
    <source>
        <strain evidence="1">Chelidonia</strain>
        <tissue evidence="1">Blood</tissue>
    </source>
</reference>
<evidence type="ECO:0000313" key="1">
    <source>
        <dbReference type="EMBL" id="RMC12676.1"/>
    </source>
</evidence>
<proteinExistence type="predicted"/>